<dbReference type="AlphaFoldDB" id="A0AAW1YJP3"/>
<comment type="caution">
    <text evidence="2">The sequence shown here is derived from an EMBL/GenBank/DDBJ whole genome shotgun (WGS) entry which is preliminary data.</text>
</comment>
<dbReference type="InterPro" id="IPR037121">
    <property type="entry name" value="Ribosomal_bL25_C"/>
</dbReference>
<dbReference type="InterPro" id="IPR029751">
    <property type="entry name" value="Ribosomal_L25_dom"/>
</dbReference>
<dbReference type="InterPro" id="IPR020057">
    <property type="entry name" value="Ribosomal_bL25_b-dom"/>
</dbReference>
<evidence type="ECO:0000313" key="3">
    <source>
        <dbReference type="Proteomes" id="UP001457282"/>
    </source>
</evidence>
<reference evidence="2 3" key="1">
    <citation type="journal article" date="2023" name="G3 (Bethesda)">
        <title>A chromosome-length genome assembly and annotation of blackberry (Rubus argutus, cv. 'Hillquist').</title>
        <authorList>
            <person name="Bruna T."/>
            <person name="Aryal R."/>
            <person name="Dudchenko O."/>
            <person name="Sargent D.J."/>
            <person name="Mead D."/>
            <person name="Buti M."/>
            <person name="Cavallini A."/>
            <person name="Hytonen T."/>
            <person name="Andres J."/>
            <person name="Pham M."/>
            <person name="Weisz D."/>
            <person name="Mascagni F."/>
            <person name="Usai G."/>
            <person name="Natali L."/>
            <person name="Bassil N."/>
            <person name="Fernandez G.E."/>
            <person name="Lomsadze A."/>
            <person name="Armour M."/>
            <person name="Olukolu B."/>
            <person name="Poorten T."/>
            <person name="Britton C."/>
            <person name="Davik J."/>
            <person name="Ashrafi H."/>
            <person name="Aiden E.L."/>
            <person name="Borodovsky M."/>
            <person name="Worthington M."/>
        </authorList>
    </citation>
    <scope>NUCLEOTIDE SEQUENCE [LARGE SCALE GENOMIC DNA]</scope>
    <source>
        <strain evidence="2">PI 553951</strain>
    </source>
</reference>
<dbReference type="GO" id="GO:0003735">
    <property type="term" value="F:structural constituent of ribosome"/>
    <property type="evidence" value="ECO:0007669"/>
    <property type="project" value="InterPro"/>
</dbReference>
<dbReference type="GO" id="GO:0022625">
    <property type="term" value="C:cytosolic large ribosomal subunit"/>
    <property type="evidence" value="ECO:0007669"/>
    <property type="project" value="TreeGrafter"/>
</dbReference>
<dbReference type="InterPro" id="IPR011035">
    <property type="entry name" value="Ribosomal_bL25/Gln-tRNA_synth"/>
</dbReference>
<dbReference type="Proteomes" id="UP001457282">
    <property type="component" value="Unassembled WGS sequence"/>
</dbReference>
<dbReference type="GO" id="GO:0008097">
    <property type="term" value="F:5S rRNA binding"/>
    <property type="evidence" value="ECO:0007669"/>
    <property type="project" value="TreeGrafter"/>
</dbReference>
<protein>
    <recommendedName>
        <fullName evidence="1">Large ribosomal subunit protein bL25 beta domain-containing protein</fullName>
    </recommendedName>
</protein>
<dbReference type="CDD" id="cd00495">
    <property type="entry name" value="Ribosomal_L25_TL5_CTC"/>
    <property type="match status" value="1"/>
</dbReference>
<feature type="domain" description="Large ribosomal subunit protein bL25 beta" evidence="1">
    <location>
        <begin position="157"/>
        <end position="241"/>
    </location>
</feature>
<dbReference type="EMBL" id="JBEDUW010000001">
    <property type="protein sequence ID" value="KAK9948850.1"/>
    <property type="molecule type" value="Genomic_DNA"/>
</dbReference>
<dbReference type="Pfam" id="PF14693">
    <property type="entry name" value="Ribosomal_TL5_C"/>
    <property type="match status" value="1"/>
</dbReference>
<dbReference type="GO" id="GO:0006412">
    <property type="term" value="P:translation"/>
    <property type="evidence" value="ECO:0007669"/>
    <property type="project" value="InterPro"/>
</dbReference>
<name>A0AAW1YJP3_RUBAR</name>
<gene>
    <name evidence="2" type="ORF">M0R45_004409</name>
</gene>
<dbReference type="Gene3D" id="2.170.120.20">
    <property type="entry name" value="Ribosomal protein L25, beta domain"/>
    <property type="match status" value="1"/>
</dbReference>
<dbReference type="PANTHER" id="PTHR33284:SF2">
    <property type="entry name" value="RIBOSOMAL PROTEIN L25_GLN-TRNA SYNTHETASE, ANTI-CODON-BINDING DOMAIN-CONTAINING PROTEIN"/>
    <property type="match status" value="1"/>
</dbReference>
<sequence length="251" mass="27521">MVKWWRSAGGGIRSLLSNPRSASHPSLQSQSSLYHTIQAIPREFTGNRISAKDRAQGRIPAVVFSQPPLENSPKPTGRSIARKHLLTTERKQIQAILKSVELPYFCSTTFPLQIRAGSGSSVLLESGNVLPVKIHRDEESGKILNLVFVWADEGSELKVDVPVTFKGEDVCPGLKKGGHLNKIRTSLKYLCPAEHIPPKIEVDISNLDVGDRVCLPDVKVHPSLKLLSKNEVMPICKIVATKLENPESAGV</sequence>
<dbReference type="PANTHER" id="PTHR33284">
    <property type="entry name" value="RIBOSOMAL PROTEIN L25/GLN-TRNA SYNTHETASE, ANTI-CODON-BINDING DOMAIN-CONTAINING PROTEIN"/>
    <property type="match status" value="1"/>
</dbReference>
<dbReference type="SUPFAM" id="SSF50715">
    <property type="entry name" value="Ribosomal protein L25-like"/>
    <property type="match status" value="1"/>
</dbReference>
<evidence type="ECO:0000259" key="1">
    <source>
        <dbReference type="Pfam" id="PF14693"/>
    </source>
</evidence>
<accession>A0AAW1YJP3</accession>
<proteinExistence type="predicted"/>
<organism evidence="2 3">
    <name type="scientific">Rubus argutus</name>
    <name type="common">Southern blackberry</name>
    <dbReference type="NCBI Taxonomy" id="59490"/>
    <lineage>
        <taxon>Eukaryota</taxon>
        <taxon>Viridiplantae</taxon>
        <taxon>Streptophyta</taxon>
        <taxon>Embryophyta</taxon>
        <taxon>Tracheophyta</taxon>
        <taxon>Spermatophyta</taxon>
        <taxon>Magnoliopsida</taxon>
        <taxon>eudicotyledons</taxon>
        <taxon>Gunneridae</taxon>
        <taxon>Pentapetalae</taxon>
        <taxon>rosids</taxon>
        <taxon>fabids</taxon>
        <taxon>Rosales</taxon>
        <taxon>Rosaceae</taxon>
        <taxon>Rosoideae</taxon>
        <taxon>Rosoideae incertae sedis</taxon>
        <taxon>Rubus</taxon>
    </lineage>
</organism>
<keyword evidence="3" id="KW-1185">Reference proteome</keyword>
<dbReference type="InterPro" id="IPR020930">
    <property type="entry name" value="Ribosomal_uL5_bac-type"/>
</dbReference>
<dbReference type="FunFam" id="2.170.120.20:FF:000006">
    <property type="entry name" value="Ribosomal protein L25/Gln-tRNA synthetase, anti-codon-binding domain-containing protein"/>
    <property type="match status" value="1"/>
</dbReference>
<evidence type="ECO:0000313" key="2">
    <source>
        <dbReference type="EMBL" id="KAK9948850.1"/>
    </source>
</evidence>